<keyword evidence="9 12" id="KW-0378">Hydrolase</keyword>
<dbReference type="EC" id="3.1.26.4" evidence="12"/>
<evidence type="ECO:0000256" key="7">
    <source>
        <dbReference type="ARBA" id="ARBA00022723"/>
    </source>
</evidence>
<evidence type="ECO:0000256" key="9">
    <source>
        <dbReference type="ARBA" id="ARBA00022801"/>
    </source>
</evidence>
<reference evidence="15 16" key="1">
    <citation type="journal article" date="2004" name="Science">
        <title>The genome of the diatom Thalassiosira pseudonana: ecology, evolution, and metabolism.</title>
        <authorList>
            <person name="Armbrust E.V."/>
            <person name="Berges J.A."/>
            <person name="Bowler C."/>
            <person name="Green B.R."/>
            <person name="Martinez D."/>
            <person name="Putnam N.H."/>
            <person name="Zhou S."/>
            <person name="Allen A.E."/>
            <person name="Apt K.E."/>
            <person name="Bechner M."/>
            <person name="Brzezinski M.A."/>
            <person name="Chaal B.K."/>
            <person name="Chiovitti A."/>
            <person name="Davis A.K."/>
            <person name="Demarest M.S."/>
            <person name="Detter J.C."/>
            <person name="Glavina T."/>
            <person name="Goodstein D."/>
            <person name="Hadi M.Z."/>
            <person name="Hellsten U."/>
            <person name="Hildebrand M."/>
            <person name="Jenkins B.D."/>
            <person name="Jurka J."/>
            <person name="Kapitonov V.V."/>
            <person name="Kroger N."/>
            <person name="Lau W.W."/>
            <person name="Lane T.W."/>
            <person name="Larimer F.W."/>
            <person name="Lippmeier J.C."/>
            <person name="Lucas S."/>
            <person name="Medina M."/>
            <person name="Montsant A."/>
            <person name="Obornik M."/>
            <person name="Parker M.S."/>
            <person name="Palenik B."/>
            <person name="Pazour G.J."/>
            <person name="Richardson P.M."/>
            <person name="Rynearson T.A."/>
            <person name="Saito M.A."/>
            <person name="Schwartz D.C."/>
            <person name="Thamatrakoln K."/>
            <person name="Valentin K."/>
            <person name="Vardi A."/>
            <person name="Wilkerson F.P."/>
            <person name="Rokhsar D.S."/>
        </authorList>
    </citation>
    <scope>NUCLEOTIDE SEQUENCE [LARGE SCALE GENOMIC DNA]</scope>
    <source>
        <strain evidence="15 16">CCMP1335</strain>
    </source>
</reference>
<dbReference type="InterPro" id="IPR022898">
    <property type="entry name" value="RNase_HII"/>
</dbReference>
<comment type="subcellular location">
    <subcellularLocation>
        <location evidence="3">Cytoplasm</location>
    </subcellularLocation>
</comment>
<dbReference type="AlphaFoldDB" id="B8C6T8"/>
<dbReference type="OMA" id="EMEIMAI"/>
<protein>
    <recommendedName>
        <fullName evidence="12">Ribonuclease</fullName>
        <ecNumber evidence="12">3.1.26.4</ecNumber>
    </recommendedName>
</protein>
<dbReference type="PANTHER" id="PTHR10954:SF23">
    <property type="entry name" value="RIBONUCLEASE"/>
    <property type="match status" value="1"/>
</dbReference>
<dbReference type="InterPro" id="IPR001352">
    <property type="entry name" value="RNase_HII/HIII"/>
</dbReference>
<dbReference type="InParanoid" id="B8C6T8"/>
<comment type="function">
    <text evidence="2 12">Endonuclease that specifically degrades the RNA of RNA-DNA hybrids.</text>
</comment>
<evidence type="ECO:0000256" key="5">
    <source>
        <dbReference type="ARBA" id="ARBA00022490"/>
    </source>
</evidence>
<feature type="compositionally biased region" description="Polar residues" evidence="13">
    <location>
        <begin position="58"/>
        <end position="70"/>
    </location>
</feature>
<dbReference type="GeneID" id="7445582"/>
<feature type="region of interest" description="Disordered" evidence="13">
    <location>
        <begin position="34"/>
        <end position="77"/>
    </location>
</feature>
<organism evidence="15 16">
    <name type="scientific">Thalassiosira pseudonana</name>
    <name type="common">Marine diatom</name>
    <name type="synonym">Cyclotella nana</name>
    <dbReference type="NCBI Taxonomy" id="35128"/>
    <lineage>
        <taxon>Eukaryota</taxon>
        <taxon>Sar</taxon>
        <taxon>Stramenopiles</taxon>
        <taxon>Ochrophyta</taxon>
        <taxon>Bacillariophyta</taxon>
        <taxon>Coscinodiscophyceae</taxon>
        <taxon>Thalassiosirophycidae</taxon>
        <taxon>Thalassiosirales</taxon>
        <taxon>Thalassiosiraceae</taxon>
        <taxon>Thalassiosira</taxon>
    </lineage>
</organism>
<dbReference type="EMBL" id="CM000644">
    <property type="protein sequence ID" value="EED90863.1"/>
    <property type="molecule type" value="Genomic_DNA"/>
</dbReference>
<dbReference type="GO" id="GO:0046872">
    <property type="term" value="F:metal ion binding"/>
    <property type="evidence" value="ECO:0007669"/>
    <property type="project" value="UniProtKB-KW"/>
</dbReference>
<dbReference type="CDD" id="cd07182">
    <property type="entry name" value="RNase_HII_bacteria_HII_like"/>
    <property type="match status" value="1"/>
</dbReference>
<evidence type="ECO:0000256" key="10">
    <source>
        <dbReference type="ARBA" id="ARBA00023211"/>
    </source>
</evidence>
<dbReference type="STRING" id="35128.B8C6T8"/>
<evidence type="ECO:0000313" key="15">
    <source>
        <dbReference type="EMBL" id="EED90863.1"/>
    </source>
</evidence>
<keyword evidence="5" id="KW-0963">Cytoplasm</keyword>
<dbReference type="GO" id="GO:0003723">
    <property type="term" value="F:RNA binding"/>
    <property type="evidence" value="ECO:0007669"/>
    <property type="project" value="UniProtKB-UniRule"/>
</dbReference>
<evidence type="ECO:0000256" key="13">
    <source>
        <dbReference type="SAM" id="MobiDB-lite"/>
    </source>
</evidence>
<evidence type="ECO:0000256" key="12">
    <source>
        <dbReference type="RuleBase" id="RU003515"/>
    </source>
</evidence>
<reference evidence="15 16" key="2">
    <citation type="journal article" date="2008" name="Nature">
        <title>The Phaeodactylum genome reveals the evolutionary history of diatom genomes.</title>
        <authorList>
            <person name="Bowler C."/>
            <person name="Allen A.E."/>
            <person name="Badger J.H."/>
            <person name="Grimwood J."/>
            <person name="Jabbari K."/>
            <person name="Kuo A."/>
            <person name="Maheswari U."/>
            <person name="Martens C."/>
            <person name="Maumus F."/>
            <person name="Otillar R.P."/>
            <person name="Rayko E."/>
            <person name="Salamov A."/>
            <person name="Vandepoele K."/>
            <person name="Beszteri B."/>
            <person name="Gruber A."/>
            <person name="Heijde M."/>
            <person name="Katinka M."/>
            <person name="Mock T."/>
            <person name="Valentin K."/>
            <person name="Verret F."/>
            <person name="Berges J.A."/>
            <person name="Brownlee C."/>
            <person name="Cadoret J.P."/>
            <person name="Chiovitti A."/>
            <person name="Choi C.J."/>
            <person name="Coesel S."/>
            <person name="De Martino A."/>
            <person name="Detter J.C."/>
            <person name="Durkin C."/>
            <person name="Falciatore A."/>
            <person name="Fournet J."/>
            <person name="Haruta M."/>
            <person name="Huysman M.J."/>
            <person name="Jenkins B.D."/>
            <person name="Jiroutova K."/>
            <person name="Jorgensen R.E."/>
            <person name="Joubert Y."/>
            <person name="Kaplan A."/>
            <person name="Kroger N."/>
            <person name="Kroth P.G."/>
            <person name="La Roche J."/>
            <person name="Lindquist E."/>
            <person name="Lommer M."/>
            <person name="Martin-Jezequel V."/>
            <person name="Lopez P.J."/>
            <person name="Lucas S."/>
            <person name="Mangogna M."/>
            <person name="McGinnis K."/>
            <person name="Medlin L.K."/>
            <person name="Montsant A."/>
            <person name="Oudot-Le Secq M.P."/>
            <person name="Napoli C."/>
            <person name="Obornik M."/>
            <person name="Parker M.S."/>
            <person name="Petit J.L."/>
            <person name="Porcel B.M."/>
            <person name="Poulsen N."/>
            <person name="Robison M."/>
            <person name="Rychlewski L."/>
            <person name="Rynearson T.A."/>
            <person name="Schmutz J."/>
            <person name="Shapiro H."/>
            <person name="Siaut M."/>
            <person name="Stanley M."/>
            <person name="Sussman M.R."/>
            <person name="Taylor A.R."/>
            <person name="Vardi A."/>
            <person name="von Dassow P."/>
            <person name="Vyverman W."/>
            <person name="Willis A."/>
            <person name="Wyrwicz L.S."/>
            <person name="Rokhsar D.S."/>
            <person name="Weissenbach J."/>
            <person name="Armbrust E.V."/>
            <person name="Green B.R."/>
            <person name="Van de Peer Y."/>
            <person name="Grigoriev I.V."/>
        </authorList>
    </citation>
    <scope>NUCLEOTIDE SEQUENCE [LARGE SCALE GENOMIC DNA]</scope>
    <source>
        <strain evidence="15 16">CCMP1335</strain>
    </source>
</reference>
<feature type="region of interest" description="Disordered" evidence="13">
    <location>
        <begin position="242"/>
        <end position="263"/>
    </location>
</feature>
<dbReference type="PaxDb" id="35128-Thaps7542"/>
<comment type="similarity">
    <text evidence="4 12">Belongs to the RNase HII family.</text>
</comment>
<dbReference type="RefSeq" id="XP_002292012.1">
    <property type="nucleotide sequence ID" value="XM_002291976.1"/>
</dbReference>
<accession>B8C6T8</accession>
<evidence type="ECO:0000256" key="3">
    <source>
        <dbReference type="ARBA" id="ARBA00004496"/>
    </source>
</evidence>
<dbReference type="KEGG" id="tps:THAPSDRAFT_7542"/>
<keyword evidence="7" id="KW-0479">Metal-binding</keyword>
<evidence type="ECO:0000256" key="8">
    <source>
        <dbReference type="ARBA" id="ARBA00022759"/>
    </source>
</evidence>
<dbReference type="GO" id="GO:0043137">
    <property type="term" value="P:DNA replication, removal of RNA primer"/>
    <property type="evidence" value="ECO:0000318"/>
    <property type="project" value="GO_Central"/>
</dbReference>
<name>B8C6T8_THAPS</name>
<gene>
    <name evidence="15" type="ORF">THAPSDRAFT_7542</name>
</gene>
<comment type="caution">
    <text evidence="11">Lacks conserved residue(s) required for the propagation of feature annotation.</text>
</comment>
<sequence length="341" mass="37388">MKATKVLLTLGGITYTGAARAASFVDVSKLTHHHTSALQRHHRHNQQRLTHHPRQPSPIISLQAKRNNSGNKRKKEQSLDSLLALETDLHSRGYQFVIGSDDSGGAGCIAGPVVVASCCLLQPFSAVLPLDVSTKQSTAADKLLSQSEMEIMAIVNDSKTLTPQQRIDVYNVICAHPDVFAVSVAQRSPQEIDDINLTRATQLAFAESIESLVENYNLPFDKIYAIVDGKVSPKLYALQSSDTESSMQQQQSTQQSQQAAPKRFSVRPYTNGDANVFTVALSSIVARVSRDAIIAELHDQYPSYGFDENLGYGSREHVEAVHRLGALTGVHRLSFKQVKGR</sequence>
<keyword evidence="6 12" id="KW-0540">Nuclease</keyword>
<feature type="compositionally biased region" description="Low complexity" evidence="13">
    <location>
        <begin position="242"/>
        <end position="258"/>
    </location>
</feature>
<evidence type="ECO:0000313" key="16">
    <source>
        <dbReference type="Proteomes" id="UP000001449"/>
    </source>
</evidence>
<keyword evidence="8 12" id="KW-0255">Endonuclease</keyword>
<evidence type="ECO:0000256" key="11">
    <source>
        <dbReference type="PROSITE-ProRule" id="PRU01319"/>
    </source>
</evidence>
<proteinExistence type="inferred from homology"/>
<comment type="catalytic activity">
    <reaction evidence="1 12">
        <text>Endonucleolytic cleavage to 5'-phosphomonoester.</text>
        <dbReference type="EC" id="3.1.26.4"/>
    </reaction>
</comment>
<feature type="domain" description="RNase H type-2" evidence="14">
    <location>
        <begin position="96"/>
        <end position="341"/>
    </location>
</feature>
<evidence type="ECO:0000256" key="2">
    <source>
        <dbReference type="ARBA" id="ARBA00004065"/>
    </source>
</evidence>
<keyword evidence="16" id="KW-1185">Reference proteome</keyword>
<dbReference type="Proteomes" id="UP000001449">
    <property type="component" value="Chromosome 8"/>
</dbReference>
<feature type="compositionally biased region" description="Basic residues" evidence="13">
    <location>
        <begin position="34"/>
        <end position="54"/>
    </location>
</feature>
<dbReference type="GO" id="GO:0032299">
    <property type="term" value="C:ribonuclease H2 complex"/>
    <property type="evidence" value="ECO:0000318"/>
    <property type="project" value="GO_Central"/>
</dbReference>
<evidence type="ECO:0000256" key="1">
    <source>
        <dbReference type="ARBA" id="ARBA00000077"/>
    </source>
</evidence>
<evidence type="ECO:0000256" key="6">
    <source>
        <dbReference type="ARBA" id="ARBA00022722"/>
    </source>
</evidence>
<dbReference type="InterPro" id="IPR036397">
    <property type="entry name" value="RNaseH_sf"/>
</dbReference>
<dbReference type="HOGENOM" id="CLU_815078_0_0_1"/>
<dbReference type="InterPro" id="IPR024567">
    <property type="entry name" value="RNase_HII/HIII_dom"/>
</dbReference>
<dbReference type="InterPro" id="IPR012337">
    <property type="entry name" value="RNaseH-like_sf"/>
</dbReference>
<dbReference type="eggNOG" id="ENOG502S84E">
    <property type="taxonomic scope" value="Eukaryota"/>
</dbReference>
<dbReference type="GO" id="GO:0004523">
    <property type="term" value="F:RNA-DNA hybrid ribonuclease activity"/>
    <property type="evidence" value="ECO:0000318"/>
    <property type="project" value="GO_Central"/>
</dbReference>
<evidence type="ECO:0000256" key="4">
    <source>
        <dbReference type="ARBA" id="ARBA00007383"/>
    </source>
</evidence>
<keyword evidence="10" id="KW-0464">Manganese</keyword>
<dbReference type="PANTHER" id="PTHR10954">
    <property type="entry name" value="RIBONUCLEASE H2 SUBUNIT A"/>
    <property type="match status" value="1"/>
</dbReference>
<dbReference type="GO" id="GO:0005737">
    <property type="term" value="C:cytoplasm"/>
    <property type="evidence" value="ECO:0007669"/>
    <property type="project" value="UniProtKB-SubCell"/>
</dbReference>
<dbReference type="PROSITE" id="PS51975">
    <property type="entry name" value="RNASE_H_2"/>
    <property type="match status" value="1"/>
</dbReference>
<dbReference type="SUPFAM" id="SSF53098">
    <property type="entry name" value="Ribonuclease H-like"/>
    <property type="match status" value="1"/>
</dbReference>
<dbReference type="Gene3D" id="3.30.420.10">
    <property type="entry name" value="Ribonuclease H-like superfamily/Ribonuclease H"/>
    <property type="match status" value="1"/>
</dbReference>
<dbReference type="Pfam" id="PF01351">
    <property type="entry name" value="RNase_HII"/>
    <property type="match status" value="1"/>
</dbReference>
<evidence type="ECO:0000259" key="14">
    <source>
        <dbReference type="PROSITE" id="PS51975"/>
    </source>
</evidence>
<dbReference type="GO" id="GO:0006298">
    <property type="term" value="P:mismatch repair"/>
    <property type="evidence" value="ECO:0000318"/>
    <property type="project" value="GO_Central"/>
</dbReference>